<dbReference type="GO" id="GO:0050852">
    <property type="term" value="P:T cell receptor signaling pathway"/>
    <property type="evidence" value="ECO:0007669"/>
    <property type="project" value="TreeGrafter"/>
</dbReference>
<evidence type="ECO:0000256" key="9">
    <source>
        <dbReference type="ARBA" id="ARBA00023130"/>
    </source>
</evidence>
<dbReference type="GO" id="GO:0042802">
    <property type="term" value="F:identical protein binding"/>
    <property type="evidence" value="ECO:0007669"/>
    <property type="project" value="Ensembl"/>
</dbReference>
<dbReference type="PANTHER" id="PTHR24100">
    <property type="entry name" value="BUTYROPHILIN"/>
    <property type="match status" value="1"/>
</dbReference>
<feature type="region of interest" description="Disordered" evidence="18">
    <location>
        <begin position="204"/>
        <end position="223"/>
    </location>
</feature>
<keyword evidence="8 19" id="KW-1133">Transmembrane helix</keyword>
<keyword evidence="7" id="KW-0075">B-cell activation</keyword>
<gene>
    <name evidence="21" type="primary">ICOSLG</name>
</gene>
<dbReference type="Gene3D" id="2.60.40.10">
    <property type="entry name" value="Immunoglobulins"/>
    <property type="match status" value="2"/>
</dbReference>
<evidence type="ECO:0000256" key="10">
    <source>
        <dbReference type="ARBA" id="ARBA00023136"/>
    </source>
</evidence>
<keyword evidence="4 19" id="KW-0812">Transmembrane</keyword>
<dbReference type="GO" id="GO:0042104">
    <property type="term" value="P:positive regulation of activated T cell proliferation"/>
    <property type="evidence" value="ECO:0007669"/>
    <property type="project" value="UniProtKB-ARBA"/>
</dbReference>
<evidence type="ECO:0000313" key="22">
    <source>
        <dbReference type="Proteomes" id="UP000694398"/>
    </source>
</evidence>
<dbReference type="Ensembl" id="ENSCLAT00000006586.1">
    <property type="protein sequence ID" value="ENSCLAP00000006479.1"/>
    <property type="gene ID" value="ENSCLAG00000004572.1"/>
</dbReference>
<dbReference type="GO" id="GO:0002250">
    <property type="term" value="P:adaptive immune response"/>
    <property type="evidence" value="ECO:0007669"/>
    <property type="project" value="UniProtKB-KW"/>
</dbReference>
<accession>A0A8C2YL17</accession>
<dbReference type="Pfam" id="PF22705">
    <property type="entry name" value="C2-set_3"/>
    <property type="match status" value="1"/>
</dbReference>
<dbReference type="InterPro" id="IPR013783">
    <property type="entry name" value="Ig-like_fold"/>
</dbReference>
<feature type="domain" description="Ig-like" evidence="20">
    <location>
        <begin position="117"/>
        <end position="211"/>
    </location>
</feature>
<reference evidence="21" key="1">
    <citation type="submission" date="2025-08" db="UniProtKB">
        <authorList>
            <consortium name="Ensembl"/>
        </authorList>
    </citation>
    <scope>IDENTIFICATION</scope>
</reference>
<feature type="domain" description="Ig-like" evidence="20">
    <location>
        <begin position="1"/>
        <end position="107"/>
    </location>
</feature>
<dbReference type="GO" id="GO:0009897">
    <property type="term" value="C:external side of plasma membrane"/>
    <property type="evidence" value="ECO:0007669"/>
    <property type="project" value="TreeGrafter"/>
</dbReference>
<keyword evidence="6" id="KW-0391">Immunity</keyword>
<dbReference type="GeneTree" id="ENSGT00940000161590"/>
<evidence type="ECO:0000256" key="12">
    <source>
        <dbReference type="ARBA" id="ARBA00023180"/>
    </source>
</evidence>
<evidence type="ECO:0000259" key="20">
    <source>
        <dbReference type="PROSITE" id="PS50835"/>
    </source>
</evidence>
<dbReference type="AlphaFoldDB" id="A0A8C2YL17"/>
<evidence type="ECO:0000313" key="21">
    <source>
        <dbReference type="Ensembl" id="ENSCLAP00000006479.1"/>
    </source>
</evidence>
<evidence type="ECO:0000256" key="5">
    <source>
        <dbReference type="ARBA" id="ARBA00022729"/>
    </source>
</evidence>
<dbReference type="Proteomes" id="UP000694398">
    <property type="component" value="Unassembled WGS sequence"/>
</dbReference>
<proteinExistence type="inferred from homology"/>
<comment type="subcellular location">
    <subcellularLocation>
        <location evidence="1">Cell membrane</location>
        <topology evidence="1">Single-pass type I membrane protein</topology>
    </subcellularLocation>
</comment>
<evidence type="ECO:0000256" key="14">
    <source>
        <dbReference type="ARBA" id="ARBA00068217"/>
    </source>
</evidence>
<evidence type="ECO:0000256" key="3">
    <source>
        <dbReference type="ARBA" id="ARBA00022475"/>
    </source>
</evidence>
<dbReference type="Pfam" id="PF07686">
    <property type="entry name" value="V-set"/>
    <property type="match status" value="1"/>
</dbReference>
<keyword evidence="22" id="KW-1185">Reference proteome</keyword>
<keyword evidence="13" id="KW-0393">Immunoglobulin domain</keyword>
<evidence type="ECO:0000256" key="7">
    <source>
        <dbReference type="ARBA" id="ARBA00022936"/>
    </source>
</evidence>
<keyword evidence="12" id="KW-0325">Glycoprotein</keyword>
<dbReference type="GO" id="GO:0048018">
    <property type="term" value="F:receptor ligand activity"/>
    <property type="evidence" value="ECO:0007669"/>
    <property type="project" value="Ensembl"/>
</dbReference>
<organism evidence="21 22">
    <name type="scientific">Chinchilla lanigera</name>
    <name type="common">Long-tailed chinchilla</name>
    <name type="synonym">Chinchilla villidera</name>
    <dbReference type="NCBI Taxonomy" id="34839"/>
    <lineage>
        <taxon>Eukaryota</taxon>
        <taxon>Metazoa</taxon>
        <taxon>Chordata</taxon>
        <taxon>Craniata</taxon>
        <taxon>Vertebrata</taxon>
        <taxon>Euteleostomi</taxon>
        <taxon>Mammalia</taxon>
        <taxon>Eutheria</taxon>
        <taxon>Euarchontoglires</taxon>
        <taxon>Glires</taxon>
        <taxon>Rodentia</taxon>
        <taxon>Hystricomorpha</taxon>
        <taxon>Chinchillidae</taxon>
        <taxon>Chinchilla</taxon>
    </lineage>
</organism>
<sequence length="305" mass="32916">MEVRATVGSDCLLSCVHPEREPFDLQDVYVYWQIDSTVVAYHIPQNNSSALADSRYQARAHLSPQSMEQGNFSLHLHNVTPQDTQKFTCLVFRKSWNMGRALNAVVTLRVAANFSLPVVNSSGTPQGQPLTFTCTSTDGYPQPKVYWINKTDNSVLDRALHNDTVSVNARGLYDVVSVLRVPWAPGTSVGCCIENVLLRQNLTGSGPAELSTGGSTDRITEHPDLPPRESSGALFGTVAAAGVAAGLGALCWVKRARCRRRNYTGAQVVAQEHELTGEFTWGAGAGAAAGPLSSVQKTSWLALNT</sequence>
<keyword evidence="9" id="KW-1064">Adaptive immunity</keyword>
<dbReference type="PANTHER" id="PTHR24100:SF151">
    <property type="entry name" value="ICOS LIGAND"/>
    <property type="match status" value="1"/>
</dbReference>
<name>A0A8C2YL17_CHILA</name>
<protein>
    <recommendedName>
        <fullName evidence="14">ICOS ligand</fullName>
    </recommendedName>
    <alternativeName>
        <fullName evidence="16">B7 homolog 2</fullName>
    </alternativeName>
    <alternativeName>
        <fullName evidence="15">B7-like protein Gl50</fullName>
    </alternativeName>
    <alternativeName>
        <fullName evidence="17">B7-related protein 1</fullName>
    </alternativeName>
</protein>
<keyword evidence="3" id="KW-1003">Cell membrane</keyword>
<evidence type="ECO:0000256" key="13">
    <source>
        <dbReference type="ARBA" id="ARBA00023319"/>
    </source>
</evidence>
<evidence type="ECO:0000256" key="1">
    <source>
        <dbReference type="ARBA" id="ARBA00004251"/>
    </source>
</evidence>
<evidence type="ECO:0000256" key="19">
    <source>
        <dbReference type="SAM" id="Phobius"/>
    </source>
</evidence>
<evidence type="ECO:0000256" key="16">
    <source>
        <dbReference type="ARBA" id="ARBA00081259"/>
    </source>
</evidence>
<evidence type="ECO:0000256" key="17">
    <source>
        <dbReference type="ARBA" id="ARBA00082272"/>
    </source>
</evidence>
<keyword evidence="5" id="KW-0732">Signal</keyword>
<keyword evidence="10 19" id="KW-0472">Membrane</keyword>
<feature type="transmembrane region" description="Helical" evidence="19">
    <location>
        <begin position="233"/>
        <end position="253"/>
    </location>
</feature>
<dbReference type="PROSITE" id="PS50835">
    <property type="entry name" value="IG_LIKE"/>
    <property type="match status" value="2"/>
</dbReference>
<dbReference type="InterPro" id="IPR050504">
    <property type="entry name" value="IgSF_BTN/MOG"/>
</dbReference>
<reference evidence="21" key="2">
    <citation type="submission" date="2025-09" db="UniProtKB">
        <authorList>
            <consortium name="Ensembl"/>
        </authorList>
    </citation>
    <scope>IDENTIFICATION</scope>
</reference>
<evidence type="ECO:0000256" key="8">
    <source>
        <dbReference type="ARBA" id="ARBA00022989"/>
    </source>
</evidence>
<dbReference type="InterPro" id="IPR036179">
    <property type="entry name" value="Ig-like_dom_sf"/>
</dbReference>
<comment type="similarity">
    <text evidence="2">Belongs to the immunoglobulin superfamily. BTN/MOG family.</text>
</comment>
<dbReference type="InterPro" id="IPR013106">
    <property type="entry name" value="Ig_V-set"/>
</dbReference>
<evidence type="ECO:0000256" key="4">
    <source>
        <dbReference type="ARBA" id="ARBA00022692"/>
    </source>
</evidence>
<dbReference type="InterPro" id="IPR053896">
    <property type="entry name" value="BTN3A2-like_Ig-C"/>
</dbReference>
<keyword evidence="11" id="KW-1015">Disulfide bond</keyword>
<evidence type="ECO:0000256" key="15">
    <source>
        <dbReference type="ARBA" id="ARBA00080938"/>
    </source>
</evidence>
<evidence type="ECO:0000256" key="11">
    <source>
        <dbReference type="ARBA" id="ARBA00023157"/>
    </source>
</evidence>
<evidence type="ECO:0000256" key="6">
    <source>
        <dbReference type="ARBA" id="ARBA00022859"/>
    </source>
</evidence>
<dbReference type="InterPro" id="IPR007110">
    <property type="entry name" value="Ig-like_dom"/>
</dbReference>
<dbReference type="FunFam" id="2.60.40.10:FF:000996">
    <property type="entry name" value="ICOS ligand isoform X2"/>
    <property type="match status" value="1"/>
</dbReference>
<dbReference type="SUPFAM" id="SSF48726">
    <property type="entry name" value="Immunoglobulin"/>
    <property type="match status" value="2"/>
</dbReference>
<evidence type="ECO:0000256" key="2">
    <source>
        <dbReference type="ARBA" id="ARBA00007591"/>
    </source>
</evidence>
<evidence type="ECO:0000256" key="18">
    <source>
        <dbReference type="SAM" id="MobiDB-lite"/>
    </source>
</evidence>
<dbReference type="GO" id="GO:0001817">
    <property type="term" value="P:regulation of cytokine production"/>
    <property type="evidence" value="ECO:0007669"/>
    <property type="project" value="TreeGrafter"/>
</dbReference>
<dbReference type="GO" id="GO:0061470">
    <property type="term" value="P:T follicular helper cell differentiation"/>
    <property type="evidence" value="ECO:0007669"/>
    <property type="project" value="Ensembl"/>
</dbReference>
<dbReference type="GO" id="GO:0042113">
    <property type="term" value="P:B cell activation"/>
    <property type="evidence" value="ECO:0007669"/>
    <property type="project" value="UniProtKB-KW"/>
</dbReference>